<dbReference type="Pfam" id="PF04072">
    <property type="entry name" value="LCM"/>
    <property type="match status" value="1"/>
</dbReference>
<name>A0A9X3SF73_9ACTN</name>
<keyword evidence="1 3" id="KW-0489">Methyltransferase</keyword>
<dbReference type="InterPro" id="IPR029063">
    <property type="entry name" value="SAM-dependent_MTases_sf"/>
</dbReference>
<comment type="caution">
    <text evidence="3">The sequence shown here is derived from an EMBL/GenBank/DDBJ whole genome shotgun (WGS) entry which is preliminary data.</text>
</comment>
<evidence type="ECO:0000313" key="4">
    <source>
        <dbReference type="Proteomes" id="UP001140076"/>
    </source>
</evidence>
<evidence type="ECO:0000256" key="1">
    <source>
        <dbReference type="ARBA" id="ARBA00022603"/>
    </source>
</evidence>
<dbReference type="GO" id="GO:0008168">
    <property type="term" value="F:methyltransferase activity"/>
    <property type="evidence" value="ECO:0007669"/>
    <property type="project" value="UniProtKB-KW"/>
</dbReference>
<dbReference type="PANTHER" id="PTHR43619">
    <property type="entry name" value="S-ADENOSYL-L-METHIONINE-DEPENDENT METHYLTRANSFERASE YKTD-RELATED"/>
    <property type="match status" value="1"/>
</dbReference>
<dbReference type="AlphaFoldDB" id="A0A9X3SF73"/>
<keyword evidence="4" id="KW-1185">Reference proteome</keyword>
<evidence type="ECO:0000313" key="3">
    <source>
        <dbReference type="EMBL" id="MDA0565692.1"/>
    </source>
</evidence>
<protein>
    <submittedName>
        <fullName evidence="3">Class I SAM-dependent methyltransferase</fullName>
        <ecNumber evidence="3">2.1.1.-</ecNumber>
    </submittedName>
</protein>
<dbReference type="EMBL" id="JAJAQC010000025">
    <property type="protein sequence ID" value="MDA0565692.1"/>
    <property type="molecule type" value="Genomic_DNA"/>
</dbReference>
<dbReference type="InterPro" id="IPR007213">
    <property type="entry name" value="Ppm1/Ppm2/Tcmp"/>
</dbReference>
<sequence length="292" mass="31290">MVDPLFDAPAALARLSPVERTLLVTLAGRARDDRRPAPYLGDPMPAAVLERLGTDPARLGVGSVVSLATALRSAMLDRAVRAFLSAHPDAVVVELGAGLETRRHRLRPGAGVDWYDVDLPAVAKLRRALLPPEPLSAGGARAHLVAADATAPDWLAGLPRDRPAIAVADGLVGLLPPDRARALLTALAAHFTEGELVFNAYPRLVARTIGAQPVLRRMGIPRGYTGFGFDDPRHVEALVPGLSFVEERFGTQERGAAMPPALRLTAALFARWPAQSRRGVWVVRYRFTGARG</sequence>
<evidence type="ECO:0000256" key="2">
    <source>
        <dbReference type="ARBA" id="ARBA00022679"/>
    </source>
</evidence>
<dbReference type="PIRSF" id="PIRSF028177">
    <property type="entry name" value="Polyketide_synth_Omtfrase_TcmP"/>
    <property type="match status" value="1"/>
</dbReference>
<accession>A0A9X3SF73</accession>
<dbReference type="SUPFAM" id="SSF53335">
    <property type="entry name" value="S-adenosyl-L-methionine-dependent methyltransferases"/>
    <property type="match status" value="1"/>
</dbReference>
<reference evidence="3" key="1">
    <citation type="submission" date="2021-10" db="EMBL/GenBank/DDBJ databases">
        <title>Streptomonospora sp. nov., isolated from mangrove soil.</title>
        <authorList>
            <person name="Chen X."/>
            <person name="Ge X."/>
            <person name="Liu W."/>
        </authorList>
    </citation>
    <scope>NUCLEOTIDE SEQUENCE</scope>
    <source>
        <strain evidence="3">S1-112</strain>
    </source>
</reference>
<organism evidence="3 4">
    <name type="scientific">Streptomonospora mangrovi</name>
    <dbReference type="NCBI Taxonomy" id="2883123"/>
    <lineage>
        <taxon>Bacteria</taxon>
        <taxon>Bacillati</taxon>
        <taxon>Actinomycetota</taxon>
        <taxon>Actinomycetes</taxon>
        <taxon>Streptosporangiales</taxon>
        <taxon>Nocardiopsidaceae</taxon>
        <taxon>Streptomonospora</taxon>
    </lineage>
</organism>
<dbReference type="Proteomes" id="UP001140076">
    <property type="component" value="Unassembled WGS sequence"/>
</dbReference>
<proteinExistence type="predicted"/>
<dbReference type="GO" id="GO:0032259">
    <property type="term" value="P:methylation"/>
    <property type="evidence" value="ECO:0007669"/>
    <property type="project" value="UniProtKB-KW"/>
</dbReference>
<keyword evidence="2 3" id="KW-0808">Transferase</keyword>
<dbReference type="RefSeq" id="WP_270072967.1">
    <property type="nucleotide sequence ID" value="NZ_JAJAQC010000025.1"/>
</dbReference>
<dbReference type="InterPro" id="IPR016874">
    <property type="entry name" value="TcmP-like"/>
</dbReference>
<gene>
    <name evidence="3" type="ORF">LG943_15400</name>
</gene>
<dbReference type="EC" id="2.1.1.-" evidence="3"/>
<dbReference type="Gene3D" id="3.40.50.150">
    <property type="entry name" value="Vaccinia Virus protein VP39"/>
    <property type="match status" value="1"/>
</dbReference>
<dbReference type="PANTHER" id="PTHR43619:SF2">
    <property type="entry name" value="S-ADENOSYL-L-METHIONINE-DEPENDENT METHYLTRANSFERASES SUPERFAMILY PROTEIN"/>
    <property type="match status" value="1"/>
</dbReference>